<dbReference type="AlphaFoldDB" id="A0AAJ8E3G9"/>
<sequence>MTGAIQLRQESNVNSWSTVGAGEVRLSEGYEKREEVETLDEVAYQDELE</sequence>
<protein>
    <submittedName>
        <fullName evidence="2">Uncharacterized protein</fullName>
    </submittedName>
</protein>
<feature type="compositionally biased region" description="Basic and acidic residues" evidence="1">
    <location>
        <begin position="27"/>
        <end position="36"/>
    </location>
</feature>
<evidence type="ECO:0000256" key="1">
    <source>
        <dbReference type="SAM" id="MobiDB-lite"/>
    </source>
</evidence>
<accession>A0AAJ8E3G9</accession>
<feature type="compositionally biased region" description="Acidic residues" evidence="1">
    <location>
        <begin position="37"/>
        <end position="49"/>
    </location>
</feature>
<organism evidence="2">
    <name type="scientific">Aspergillus niger</name>
    <dbReference type="NCBI Taxonomy" id="5061"/>
    <lineage>
        <taxon>Eukaryota</taxon>
        <taxon>Fungi</taxon>
        <taxon>Dikarya</taxon>
        <taxon>Ascomycota</taxon>
        <taxon>Pezizomycotina</taxon>
        <taxon>Eurotiomycetes</taxon>
        <taxon>Eurotiomycetidae</taxon>
        <taxon>Eurotiales</taxon>
        <taxon>Aspergillaceae</taxon>
        <taxon>Aspergillus</taxon>
        <taxon>Aspergillus subgen. Circumdati</taxon>
    </lineage>
</organism>
<reference evidence="2" key="2">
    <citation type="submission" date="2025-08" db="UniProtKB">
        <authorList>
            <consortium name="RefSeq"/>
        </authorList>
    </citation>
    <scope>IDENTIFICATION</scope>
</reference>
<name>A0AAJ8E3G9_ASPNG</name>
<feature type="compositionally biased region" description="Polar residues" evidence="1">
    <location>
        <begin position="8"/>
        <end position="18"/>
    </location>
</feature>
<evidence type="ECO:0000313" key="2">
    <source>
        <dbReference type="RefSeq" id="XP_059605494.1"/>
    </source>
</evidence>
<feature type="region of interest" description="Disordered" evidence="1">
    <location>
        <begin position="27"/>
        <end position="49"/>
    </location>
</feature>
<dbReference type="GeneID" id="84592283"/>
<feature type="region of interest" description="Disordered" evidence="1">
    <location>
        <begin position="1"/>
        <end position="20"/>
    </location>
</feature>
<proteinExistence type="predicted"/>
<dbReference type="RefSeq" id="XP_059605494.1">
    <property type="nucleotide sequence ID" value="XM_059750250.1"/>
</dbReference>
<dbReference type="KEGG" id="ang:An11g05040"/>
<reference evidence="2" key="1">
    <citation type="submission" date="2025-02" db="EMBL/GenBank/DDBJ databases">
        <authorList>
            <consortium name="NCBI Genome Project"/>
        </authorList>
    </citation>
    <scope>NUCLEOTIDE SEQUENCE</scope>
</reference>
<dbReference type="VEuPathDB" id="FungiDB:An11g05040"/>
<gene>
    <name evidence="2" type="ORF">An11g05040</name>
</gene>